<dbReference type="PANTHER" id="PTHR35400:SF1">
    <property type="entry name" value="SLR1083 PROTEIN"/>
    <property type="match status" value="1"/>
</dbReference>
<dbReference type="InterPro" id="IPR011335">
    <property type="entry name" value="Restrct_endonuc-II-like"/>
</dbReference>
<dbReference type="SUPFAM" id="SSF52980">
    <property type="entry name" value="Restriction endonuclease-like"/>
    <property type="match status" value="1"/>
</dbReference>
<evidence type="ECO:0000313" key="2">
    <source>
        <dbReference type="EMBL" id="BAY57493.1"/>
    </source>
</evidence>
<organism evidence="2 3">
    <name type="scientific">Leptolyngbya boryana NIES-2135</name>
    <dbReference type="NCBI Taxonomy" id="1973484"/>
    <lineage>
        <taxon>Bacteria</taxon>
        <taxon>Bacillati</taxon>
        <taxon>Cyanobacteriota</taxon>
        <taxon>Cyanophyceae</taxon>
        <taxon>Leptolyngbyales</taxon>
        <taxon>Leptolyngbyaceae</taxon>
        <taxon>Leptolyngbya group</taxon>
        <taxon>Leptolyngbya</taxon>
    </lineage>
</organism>
<dbReference type="AlphaFoldDB" id="A0A1Z4JLE3"/>
<feature type="domain" description="Putative restriction endonuclease" evidence="1">
    <location>
        <begin position="14"/>
        <end position="179"/>
    </location>
</feature>
<accession>A0A1Z4JLE3</accession>
<dbReference type="Pfam" id="PF05685">
    <property type="entry name" value="Uma2"/>
    <property type="match status" value="1"/>
</dbReference>
<dbReference type="InterPro" id="IPR012296">
    <property type="entry name" value="Nuclease_put_TT1808"/>
</dbReference>
<reference evidence="2 3" key="1">
    <citation type="submission" date="2017-06" db="EMBL/GenBank/DDBJ databases">
        <title>Genome sequencing of cyanobaciteial culture collection at National Institute for Environmental Studies (NIES).</title>
        <authorList>
            <person name="Hirose Y."/>
            <person name="Shimura Y."/>
            <person name="Fujisawa T."/>
            <person name="Nakamura Y."/>
            <person name="Kawachi M."/>
        </authorList>
    </citation>
    <scope>NUCLEOTIDE SEQUENCE [LARGE SCALE GENOMIC DNA]</scope>
    <source>
        <strain evidence="2 3">NIES-2135</strain>
    </source>
</reference>
<keyword evidence="3" id="KW-1185">Reference proteome</keyword>
<gene>
    <name evidence="2" type="ORF">NIES2135_43580</name>
</gene>
<name>A0A1Z4JLE3_LEPBY</name>
<dbReference type="EMBL" id="AP018203">
    <property type="protein sequence ID" value="BAY57493.1"/>
    <property type="molecule type" value="Genomic_DNA"/>
</dbReference>
<dbReference type="InterPro" id="IPR008538">
    <property type="entry name" value="Uma2"/>
</dbReference>
<dbReference type="Gene3D" id="3.90.1570.10">
    <property type="entry name" value="tt1808, chain A"/>
    <property type="match status" value="1"/>
</dbReference>
<proteinExistence type="predicted"/>
<dbReference type="CDD" id="cd06260">
    <property type="entry name" value="DUF820-like"/>
    <property type="match status" value="1"/>
</dbReference>
<evidence type="ECO:0000313" key="3">
    <source>
        <dbReference type="Proteomes" id="UP000217895"/>
    </source>
</evidence>
<protein>
    <recommendedName>
        <fullName evidence="1">Putative restriction endonuclease domain-containing protein</fullName>
    </recommendedName>
</protein>
<evidence type="ECO:0000259" key="1">
    <source>
        <dbReference type="Pfam" id="PF05685"/>
    </source>
</evidence>
<sequence length="186" mass="21259">MAETALQLKRWTIDEYHQLIETGLLGNSHVELLNGQIIEMPPENPPHAYQSQEADRYLARLLEPYAYIRQAKPITLPNHSEPEPDIAVVRPPGSSYRHHHPYPEDIFFLIEYSDSTLNHDQSVKLAVYATAGISEYWIVEVKKNRLIVHRDPQGSEYTSITEQDSGIIHAIAFPTIQIDVLQIINP</sequence>
<dbReference type="PANTHER" id="PTHR35400">
    <property type="entry name" value="SLR1083 PROTEIN"/>
    <property type="match status" value="1"/>
</dbReference>
<dbReference type="Proteomes" id="UP000217895">
    <property type="component" value="Chromosome"/>
</dbReference>